<dbReference type="GO" id="GO:0016020">
    <property type="term" value="C:membrane"/>
    <property type="evidence" value="ECO:0000318"/>
    <property type="project" value="GO_Central"/>
</dbReference>
<dbReference type="Bgee" id="ENSMODG00000007041">
    <property type="expression patterns" value="Expressed in endometrium and 18 other cell types or tissues"/>
</dbReference>
<dbReference type="OrthoDB" id="29657at2759"/>
<keyword evidence="3 8" id="KW-0732">Signal</keyword>
<accession>F6UFL2</accession>
<feature type="transmembrane region" description="Helical" evidence="7">
    <location>
        <begin position="446"/>
        <end position="468"/>
    </location>
</feature>
<name>F6UFL2_MONDO</name>
<dbReference type="GO" id="GO:0030136">
    <property type="term" value="C:clathrin-coated vesicle"/>
    <property type="evidence" value="ECO:0000318"/>
    <property type="project" value="GO_Central"/>
</dbReference>
<keyword evidence="2 7" id="KW-0812">Transmembrane</keyword>
<dbReference type="GO" id="GO:0032050">
    <property type="term" value="F:clathrin heavy chain binding"/>
    <property type="evidence" value="ECO:0000318"/>
    <property type="project" value="GO_Central"/>
</dbReference>
<reference evidence="10 11" key="1">
    <citation type="journal article" date="2007" name="Nature">
        <title>Genome of the marsupial Monodelphis domestica reveals innovation in non-coding sequences.</title>
        <authorList>
            <person name="Mikkelsen T.S."/>
            <person name="Wakefield M.J."/>
            <person name="Aken B."/>
            <person name="Amemiya C.T."/>
            <person name="Chang J.L."/>
            <person name="Duke S."/>
            <person name="Garber M."/>
            <person name="Gentles A.J."/>
            <person name="Goodstadt L."/>
            <person name="Heger A."/>
            <person name="Jurka J."/>
            <person name="Kamal M."/>
            <person name="Mauceli E."/>
            <person name="Searle S.M."/>
            <person name="Sharpe T."/>
            <person name="Baker M.L."/>
            <person name="Batzer M.A."/>
            <person name="Benos P.V."/>
            <person name="Belov K."/>
            <person name="Clamp M."/>
            <person name="Cook A."/>
            <person name="Cuff J."/>
            <person name="Das R."/>
            <person name="Davidow L."/>
            <person name="Deakin J.E."/>
            <person name="Fazzari M.J."/>
            <person name="Glass J.L."/>
            <person name="Grabherr M."/>
            <person name="Greally J.M."/>
            <person name="Gu W."/>
            <person name="Hore T.A."/>
            <person name="Huttley G.A."/>
            <person name="Kleber M."/>
            <person name="Jirtle R.L."/>
            <person name="Koina E."/>
            <person name="Lee J.T."/>
            <person name="Mahony S."/>
            <person name="Marra M.A."/>
            <person name="Miller R.D."/>
            <person name="Nicholls R.D."/>
            <person name="Oda M."/>
            <person name="Papenfuss A.T."/>
            <person name="Parra Z.E."/>
            <person name="Pollock D.D."/>
            <person name="Ray D.A."/>
            <person name="Schein J.E."/>
            <person name="Speed T.P."/>
            <person name="Thompson K."/>
            <person name="VandeBerg J.L."/>
            <person name="Wade C.M."/>
            <person name="Walker J.A."/>
            <person name="Waters P.D."/>
            <person name="Webber C."/>
            <person name="Weidman J.R."/>
            <person name="Xie X."/>
            <person name="Zody M.C."/>
            <person name="Baldwin J."/>
            <person name="Abdouelleil A."/>
            <person name="Abdulkadir J."/>
            <person name="Abebe A."/>
            <person name="Abera B."/>
            <person name="Abreu J."/>
            <person name="Acer S.C."/>
            <person name="Aftuck L."/>
            <person name="Alexander A."/>
            <person name="An P."/>
            <person name="Anderson E."/>
            <person name="Anderson S."/>
            <person name="Arachi H."/>
            <person name="Azer M."/>
            <person name="Bachantsang P."/>
            <person name="Barry A."/>
            <person name="Bayul T."/>
            <person name="Berlin A."/>
            <person name="Bessette D."/>
            <person name="Bloom T."/>
            <person name="Bloom T."/>
            <person name="Boguslavskiy L."/>
            <person name="Bonnet C."/>
            <person name="Boukhgalter B."/>
            <person name="Bourzgui I."/>
            <person name="Brown A."/>
            <person name="Cahill P."/>
            <person name="Channer S."/>
            <person name="Cheshatsang Y."/>
            <person name="Chuda L."/>
            <person name="Citroen M."/>
            <person name="Collymore A."/>
            <person name="Cooke P."/>
            <person name="Costello M."/>
            <person name="D'Aco K."/>
            <person name="Daza R."/>
            <person name="De Haan G."/>
            <person name="DeGray S."/>
            <person name="DeMaso C."/>
            <person name="Dhargay N."/>
            <person name="Dooley K."/>
            <person name="Dooley E."/>
            <person name="Doricent M."/>
            <person name="Dorje P."/>
            <person name="Dorjee K."/>
            <person name="Dupes A."/>
            <person name="Elong R."/>
            <person name="Falk J."/>
            <person name="Farina A."/>
            <person name="Faro S."/>
            <person name="Ferguson D."/>
            <person name="Fisher S."/>
            <person name="Foley C.D."/>
            <person name="Franke A."/>
            <person name="Friedrich D."/>
            <person name="Gadbois L."/>
            <person name="Gearin G."/>
            <person name="Gearin C.R."/>
            <person name="Giannoukos G."/>
            <person name="Goode T."/>
            <person name="Graham J."/>
            <person name="Grandbois E."/>
            <person name="Grewal S."/>
            <person name="Gyaltsen K."/>
            <person name="Hafez N."/>
            <person name="Hagos B."/>
            <person name="Hall J."/>
            <person name="Henson C."/>
            <person name="Hollinger A."/>
            <person name="Honan T."/>
            <person name="Huard M.D."/>
            <person name="Hughes L."/>
            <person name="Hurhula B."/>
            <person name="Husby M.E."/>
            <person name="Kamat A."/>
            <person name="Kanga B."/>
            <person name="Kashin S."/>
            <person name="Khazanovich D."/>
            <person name="Kisner P."/>
            <person name="Lance K."/>
            <person name="Lara M."/>
            <person name="Lee W."/>
            <person name="Lennon N."/>
            <person name="Letendre F."/>
            <person name="LeVine R."/>
            <person name="Lipovsky A."/>
            <person name="Liu X."/>
            <person name="Liu J."/>
            <person name="Liu S."/>
            <person name="Lokyitsang T."/>
            <person name="Lokyitsang Y."/>
            <person name="Lubonja R."/>
            <person name="Lui A."/>
            <person name="MacDonald P."/>
            <person name="Magnisalis V."/>
            <person name="Maru K."/>
            <person name="Matthews C."/>
            <person name="McCusker W."/>
            <person name="McDonough S."/>
            <person name="Mehta T."/>
            <person name="Meldrim J."/>
            <person name="Meneus L."/>
            <person name="Mihai O."/>
            <person name="Mihalev A."/>
            <person name="Mihova T."/>
            <person name="Mittelman R."/>
            <person name="Mlenga V."/>
            <person name="Montmayeur A."/>
            <person name="Mulrain L."/>
            <person name="Navidi A."/>
            <person name="Naylor J."/>
            <person name="Negash T."/>
            <person name="Nguyen T."/>
            <person name="Nguyen N."/>
            <person name="Nicol R."/>
            <person name="Norbu C."/>
            <person name="Norbu N."/>
            <person name="Novod N."/>
            <person name="O'Neill B."/>
            <person name="Osman S."/>
            <person name="Markiewicz E."/>
            <person name="Oyono O.L."/>
            <person name="Patti C."/>
            <person name="Phunkhang P."/>
            <person name="Pierre F."/>
            <person name="Priest M."/>
            <person name="Raghuraman S."/>
            <person name="Rege F."/>
            <person name="Reyes R."/>
            <person name="Rise C."/>
            <person name="Rogov P."/>
            <person name="Ross K."/>
            <person name="Ryan E."/>
            <person name="Settipalli S."/>
            <person name="Shea T."/>
            <person name="Sherpa N."/>
            <person name="Shi L."/>
            <person name="Shih D."/>
            <person name="Sparrow T."/>
            <person name="Spaulding J."/>
            <person name="Stalker J."/>
            <person name="Stange-Thomann N."/>
            <person name="Stavropoulos S."/>
            <person name="Stone C."/>
            <person name="Strader C."/>
            <person name="Tesfaye S."/>
            <person name="Thomson T."/>
            <person name="Thoulutsang Y."/>
            <person name="Thoulutsang D."/>
            <person name="Topham K."/>
            <person name="Topping I."/>
            <person name="Tsamla T."/>
            <person name="Vassiliev H."/>
            <person name="Vo A."/>
            <person name="Wangchuk T."/>
            <person name="Wangdi T."/>
            <person name="Weiand M."/>
            <person name="Wilkinson J."/>
            <person name="Wilson A."/>
            <person name="Yadav S."/>
            <person name="Young G."/>
            <person name="Yu Q."/>
            <person name="Zembek L."/>
            <person name="Zhong D."/>
            <person name="Zimmer A."/>
            <person name="Zwirko Z."/>
            <person name="Jaffe D.B."/>
            <person name="Alvarez P."/>
            <person name="Brockman W."/>
            <person name="Butler J."/>
            <person name="Chin C."/>
            <person name="Gnerre S."/>
            <person name="MacCallum I."/>
            <person name="Graves J.A."/>
            <person name="Ponting C.P."/>
            <person name="Breen M."/>
            <person name="Samollow P.B."/>
            <person name="Lander E.S."/>
            <person name="Lindblad-Toh K."/>
        </authorList>
    </citation>
    <scope>NUCLEOTIDE SEQUENCE [LARGE SCALE GENOMIC DNA]</scope>
</reference>
<dbReference type="InterPro" id="IPR053937">
    <property type="entry name" value="GOST_TM"/>
</dbReference>
<dbReference type="STRING" id="13616.ENSMODP00000008729"/>
<feature type="compositionally biased region" description="Basic and acidic residues" evidence="6">
    <location>
        <begin position="169"/>
        <end position="182"/>
    </location>
</feature>
<dbReference type="GeneID" id="100015453"/>
<evidence type="ECO:0000256" key="2">
    <source>
        <dbReference type="ARBA" id="ARBA00022692"/>
    </source>
</evidence>
<dbReference type="GO" id="GO:0005794">
    <property type="term" value="C:Golgi apparatus"/>
    <property type="evidence" value="ECO:0000318"/>
    <property type="project" value="GO_Central"/>
</dbReference>
<feature type="transmembrane region" description="Helical" evidence="7">
    <location>
        <begin position="328"/>
        <end position="354"/>
    </location>
</feature>
<sequence length="549" mass="62206">MAASVSLCCLGSSPSRRVLLLLGLLHFLSHLGQGRVHHLALKDDVRHKVHLNTFGFFKDGSMVVNVSSLSVKGNEDTTAKIGFSLDRTKNDGFSPYLDEDLDYCIFKKKQSVSVTLLILDFSRHLVRIKIPSEAGSQLPKIIVSKNEKILSENPEPSPKNLSVNNQTLEKQEGEKSTQSMEDSKVLEEKSYPVHMNEGTVSFQFFFNISTIDQEGLYSLYFHKCFVGDIQTSNDLSFSLDIEIIEKNPDSYLSAGEIPLPKLYVSMALFFFLSGTIWIHILRKRRNDVFKIHWLMAALPFTKSLSLVFHAIDYHYISSQGFPIEGWAVVYYITHLLKGALLFITIALIGTGWAFIKHILSDKDKKIFMIVIPLQVLANVAYIIIESTEEGTTEYGLWKDALFLVDLLCCGAILFPVVWSIRHLQEASATDGKAAINLAKLKLFRHYYVLIVCYIYFTRIIAILLKLAVPFQWKWLYQLLDEMATLVFFVLTGYKFRPASDNPYLQLSQEDDDLEMESVVTTSGVMENMKKVKKVTNGSVDPQGEWESTA</sequence>
<dbReference type="PANTHER" id="PTHR21229:SF12">
    <property type="entry name" value="PROTEIN GPR107"/>
    <property type="match status" value="1"/>
</dbReference>
<feature type="compositionally biased region" description="Polar residues" evidence="6">
    <location>
        <begin position="159"/>
        <end position="168"/>
    </location>
</feature>
<feature type="chain" id="PRO_5003343168" evidence="8">
    <location>
        <begin position="35"/>
        <end position="549"/>
    </location>
</feature>
<evidence type="ECO:0000256" key="7">
    <source>
        <dbReference type="SAM" id="Phobius"/>
    </source>
</evidence>
<dbReference type="Proteomes" id="UP000002280">
    <property type="component" value="Chromosome 1"/>
</dbReference>
<evidence type="ECO:0000256" key="8">
    <source>
        <dbReference type="SAM" id="SignalP"/>
    </source>
</evidence>
<dbReference type="OMA" id="GIHEEAW"/>
<feature type="transmembrane region" description="Helical" evidence="7">
    <location>
        <begin position="262"/>
        <end position="281"/>
    </location>
</feature>
<dbReference type="CTD" id="57720"/>
<feature type="region of interest" description="Disordered" evidence="6">
    <location>
        <begin position="149"/>
        <end position="182"/>
    </location>
</feature>
<keyword evidence="5 7" id="KW-0472">Membrane</keyword>
<comment type="subcellular location">
    <subcellularLocation>
        <location evidence="1">Membrane</location>
        <topology evidence="1">Multi-pass membrane protein</topology>
    </subcellularLocation>
</comment>
<evidence type="ECO:0000256" key="4">
    <source>
        <dbReference type="ARBA" id="ARBA00022989"/>
    </source>
</evidence>
<feature type="transmembrane region" description="Helical" evidence="7">
    <location>
        <begin position="366"/>
        <end position="384"/>
    </location>
</feature>
<dbReference type="GO" id="GO:0005769">
    <property type="term" value="C:early endosome"/>
    <property type="evidence" value="ECO:0007669"/>
    <property type="project" value="Ensembl"/>
</dbReference>
<evidence type="ECO:0000256" key="1">
    <source>
        <dbReference type="ARBA" id="ARBA00004141"/>
    </source>
</evidence>
<dbReference type="Pfam" id="PF06814">
    <property type="entry name" value="GOST_TM"/>
    <property type="match status" value="1"/>
</dbReference>
<evidence type="ECO:0000313" key="10">
    <source>
        <dbReference type="Ensembl" id="ENSMODP00000008729.3"/>
    </source>
</evidence>
<reference evidence="10" key="2">
    <citation type="submission" date="2025-08" db="UniProtKB">
        <authorList>
            <consortium name="Ensembl"/>
        </authorList>
    </citation>
    <scope>IDENTIFICATION</scope>
</reference>
<dbReference type="PANTHER" id="PTHR21229">
    <property type="entry name" value="LUNG SEVEN TRANSMEMBRANE RECEPTOR"/>
    <property type="match status" value="1"/>
</dbReference>
<dbReference type="HOGENOM" id="CLU_020277_4_1_1"/>
<organism evidence="10 11">
    <name type="scientific">Monodelphis domestica</name>
    <name type="common">Gray short-tailed opossum</name>
    <dbReference type="NCBI Taxonomy" id="13616"/>
    <lineage>
        <taxon>Eukaryota</taxon>
        <taxon>Metazoa</taxon>
        <taxon>Chordata</taxon>
        <taxon>Craniata</taxon>
        <taxon>Vertebrata</taxon>
        <taxon>Euteleostomi</taxon>
        <taxon>Mammalia</taxon>
        <taxon>Metatheria</taxon>
        <taxon>Didelphimorphia</taxon>
        <taxon>Didelphidae</taxon>
        <taxon>Monodelphis</taxon>
    </lineage>
</organism>
<dbReference type="InterPro" id="IPR009637">
    <property type="entry name" value="GPR107/GPR108-like"/>
</dbReference>
<gene>
    <name evidence="10" type="primary">GPR107</name>
</gene>
<dbReference type="GO" id="GO:0072583">
    <property type="term" value="P:clathrin-dependent endocytosis"/>
    <property type="evidence" value="ECO:0000318"/>
    <property type="project" value="GO_Central"/>
</dbReference>
<proteinExistence type="predicted"/>
<dbReference type="AlphaFoldDB" id="F6UFL2"/>
<evidence type="ECO:0000256" key="6">
    <source>
        <dbReference type="SAM" id="MobiDB-lite"/>
    </source>
</evidence>
<evidence type="ECO:0000259" key="9">
    <source>
        <dbReference type="Pfam" id="PF06814"/>
    </source>
</evidence>
<feature type="transmembrane region" description="Helical" evidence="7">
    <location>
        <begin position="293"/>
        <end position="316"/>
    </location>
</feature>
<feature type="domain" description="GOST seven transmembrane" evidence="9">
    <location>
        <begin position="258"/>
        <end position="502"/>
    </location>
</feature>
<dbReference type="eggNOG" id="KOG2569">
    <property type="taxonomic scope" value="Eukaryota"/>
</dbReference>
<evidence type="ECO:0000256" key="3">
    <source>
        <dbReference type="ARBA" id="ARBA00022729"/>
    </source>
</evidence>
<keyword evidence="4 7" id="KW-1133">Transmembrane helix</keyword>
<feature type="transmembrane region" description="Helical" evidence="7">
    <location>
        <begin position="474"/>
        <end position="493"/>
    </location>
</feature>
<feature type="signal peptide" evidence="8">
    <location>
        <begin position="1"/>
        <end position="34"/>
    </location>
</feature>
<dbReference type="InParanoid" id="F6UFL2"/>
<dbReference type="KEGG" id="mdo:100015453"/>
<evidence type="ECO:0000313" key="11">
    <source>
        <dbReference type="Proteomes" id="UP000002280"/>
    </source>
</evidence>
<dbReference type="FunCoup" id="F6UFL2">
    <property type="interactions" value="3373"/>
</dbReference>
<dbReference type="GO" id="GO:0005654">
    <property type="term" value="C:nucleoplasm"/>
    <property type="evidence" value="ECO:0007669"/>
    <property type="project" value="Ensembl"/>
</dbReference>
<feature type="transmembrane region" description="Helical" evidence="7">
    <location>
        <begin position="396"/>
        <end position="418"/>
    </location>
</feature>
<evidence type="ECO:0000256" key="5">
    <source>
        <dbReference type="ARBA" id="ARBA00023136"/>
    </source>
</evidence>
<protein>
    <submittedName>
        <fullName evidence="10">G protein-coupled receptor 107</fullName>
    </submittedName>
</protein>
<dbReference type="Ensembl" id="ENSMODT00000008902.4">
    <property type="protein sequence ID" value="ENSMODP00000008729.3"/>
    <property type="gene ID" value="ENSMODG00000007041.4"/>
</dbReference>
<keyword evidence="11" id="KW-1185">Reference proteome</keyword>
<dbReference type="GeneTree" id="ENSGT00940000160451"/>
<dbReference type="RefSeq" id="XP_001369513.1">
    <property type="nucleotide sequence ID" value="XM_001369476.4"/>
</dbReference>
<reference evidence="10" key="3">
    <citation type="submission" date="2025-09" db="UniProtKB">
        <authorList>
            <consortium name="Ensembl"/>
        </authorList>
    </citation>
    <scope>IDENTIFICATION</scope>
</reference>